<dbReference type="RefSeq" id="WP_166273105.1">
    <property type="nucleotide sequence ID" value="NZ_JAAFGS010000001.1"/>
</dbReference>
<reference evidence="6 7" key="1">
    <citation type="submission" date="2020-01" db="EMBL/GenBank/DDBJ databases">
        <title>Polyphasic characterisation and genomic insights into a novel alkali tolerant bacterium VR-M41.</title>
        <authorList>
            <person name="Vemuluri V.R."/>
        </authorList>
    </citation>
    <scope>NUCLEOTIDE SEQUENCE [LARGE SCALE GENOMIC DNA]</scope>
    <source>
        <strain evidence="6 7">VR-M41</strain>
    </source>
</reference>
<dbReference type="Proteomes" id="UP000800303">
    <property type="component" value="Unassembled WGS sequence"/>
</dbReference>
<dbReference type="InterPro" id="IPR036188">
    <property type="entry name" value="FAD/NAD-bd_sf"/>
</dbReference>
<keyword evidence="3" id="KW-0560">Oxidoreductase</keyword>
<name>A0ABX0F1H9_9BACL</name>
<keyword evidence="7" id="KW-1185">Reference proteome</keyword>
<dbReference type="PANTHER" id="PTHR47178:SF6">
    <property type="entry name" value="FAD-BINDING DOMAIN-CONTAINING PROTEIN"/>
    <property type="match status" value="1"/>
</dbReference>
<dbReference type="Pfam" id="PF01494">
    <property type="entry name" value="FAD_binding_3"/>
    <property type="match status" value="1"/>
</dbReference>
<dbReference type="InterPro" id="IPR002938">
    <property type="entry name" value="FAD-bd"/>
</dbReference>
<comment type="caution">
    <text evidence="6">The sequence shown here is derived from an EMBL/GenBank/DDBJ whole genome shotgun (WGS) entry which is preliminary data.</text>
</comment>
<organism evidence="6 7">
    <name type="scientific">Saccharibacillus alkalitolerans</name>
    <dbReference type="NCBI Taxonomy" id="2705290"/>
    <lineage>
        <taxon>Bacteria</taxon>
        <taxon>Bacillati</taxon>
        <taxon>Bacillota</taxon>
        <taxon>Bacilli</taxon>
        <taxon>Bacillales</taxon>
        <taxon>Paenibacillaceae</taxon>
        <taxon>Saccharibacillus</taxon>
    </lineage>
</organism>
<evidence type="ECO:0000256" key="1">
    <source>
        <dbReference type="ARBA" id="ARBA00022630"/>
    </source>
</evidence>
<evidence type="ECO:0000256" key="3">
    <source>
        <dbReference type="ARBA" id="ARBA00023002"/>
    </source>
</evidence>
<dbReference type="PANTHER" id="PTHR47178">
    <property type="entry name" value="MONOOXYGENASE, FAD-BINDING"/>
    <property type="match status" value="1"/>
</dbReference>
<evidence type="ECO:0000313" key="6">
    <source>
        <dbReference type="EMBL" id="NGZ74402.1"/>
    </source>
</evidence>
<accession>A0ABX0F1H9</accession>
<evidence type="ECO:0000256" key="2">
    <source>
        <dbReference type="ARBA" id="ARBA00022827"/>
    </source>
</evidence>
<protein>
    <recommendedName>
        <fullName evidence="5">FAD-binding domain-containing protein</fullName>
    </recommendedName>
</protein>
<evidence type="ECO:0000313" key="7">
    <source>
        <dbReference type="Proteomes" id="UP000800303"/>
    </source>
</evidence>
<evidence type="ECO:0000259" key="5">
    <source>
        <dbReference type="Pfam" id="PF01494"/>
    </source>
</evidence>
<evidence type="ECO:0000256" key="4">
    <source>
        <dbReference type="ARBA" id="ARBA00023033"/>
    </source>
</evidence>
<keyword evidence="2" id="KW-0274">FAD</keyword>
<proteinExistence type="predicted"/>
<dbReference type="Gene3D" id="3.50.50.60">
    <property type="entry name" value="FAD/NAD(P)-binding domain"/>
    <property type="match status" value="1"/>
</dbReference>
<gene>
    <name evidence="6" type="ORF">GYN08_03660</name>
</gene>
<feature type="domain" description="FAD-binding" evidence="5">
    <location>
        <begin position="21"/>
        <end position="89"/>
    </location>
</feature>
<dbReference type="SUPFAM" id="SSF51905">
    <property type="entry name" value="FAD/NAD(P)-binding domain"/>
    <property type="match status" value="1"/>
</dbReference>
<keyword evidence="1" id="KW-0285">Flavoprotein</keyword>
<keyword evidence="4" id="KW-0503">Monooxygenase</keyword>
<dbReference type="PRINTS" id="PR00420">
    <property type="entry name" value="RNGMNOXGNASE"/>
</dbReference>
<dbReference type="EMBL" id="JAAFGS010000001">
    <property type="protein sequence ID" value="NGZ74402.1"/>
    <property type="molecule type" value="Genomic_DNA"/>
</dbReference>
<sequence>MVTETLPGTAAAFPFWFPDRLTAWKHDRVTLLGDAVHPMPPTAGLGASTAIVDAVNLAEGLTRAAEDVPDILSRYQADMLRYAPRAVAEARPPLFWQRRFKNGLIRRLGLSLALPAAGRAIALRHRLKNR</sequence>